<sequence>MKFPLDIQYVRNLICSKEYIGASLIFHQNNSFDQQV</sequence>
<dbReference type="EMBL" id="CTRI01000012">
    <property type="protein sequence ID" value="CQR32413.1"/>
    <property type="molecule type" value="Genomic_DNA"/>
</dbReference>
<comment type="caution">
    <text evidence="1">The sequence shown here is derived from an EMBL/GenBank/DDBJ whole genome shotgun (WGS) entry which is preliminary data.</text>
</comment>
<dbReference type="Proteomes" id="UP000078599">
    <property type="component" value="Unassembled WGS sequence"/>
</dbReference>
<protein>
    <submittedName>
        <fullName evidence="1">Uncharacterized protein</fullName>
    </submittedName>
</protein>
<evidence type="ECO:0000313" key="2">
    <source>
        <dbReference type="Proteomes" id="UP000078599"/>
    </source>
</evidence>
<organism evidence="1 2">
    <name type="scientific">Thiomonas arsenitoxydans (strain DSM 22701 / CIP 110005 / 3As)</name>
    <dbReference type="NCBI Taxonomy" id="426114"/>
    <lineage>
        <taxon>Bacteria</taxon>
        <taxon>Pseudomonadati</taxon>
        <taxon>Pseudomonadota</taxon>
        <taxon>Betaproteobacteria</taxon>
        <taxon>Burkholderiales</taxon>
        <taxon>Thiomonas</taxon>
    </lineage>
</organism>
<reference evidence="1 2" key="1">
    <citation type="submission" date="2015-03" db="EMBL/GenBank/DDBJ databases">
        <authorList>
            <person name="Regsiter A."/>
            <person name="william w."/>
        </authorList>
    </citation>
    <scope>NUCLEOTIDE SEQUENCE [LARGE SCALE GENOMIC DNA]</scope>
    <source>
        <strain evidence="1 2">CB1</strain>
    </source>
</reference>
<keyword evidence="2" id="KW-1185">Reference proteome</keyword>
<gene>
    <name evidence="1" type="ORF">THICB1_20161</name>
</gene>
<name>A0ABP1Z502_THIA3</name>
<proteinExistence type="predicted"/>
<accession>A0ABP1Z502</accession>
<evidence type="ECO:0000313" key="1">
    <source>
        <dbReference type="EMBL" id="CQR32413.1"/>
    </source>
</evidence>